<dbReference type="Proteomes" id="UP001597094">
    <property type="component" value="Unassembled WGS sequence"/>
</dbReference>
<accession>A0ABW3SS80</accession>
<name>A0ABW3SS80_9BACT</name>
<evidence type="ECO:0000313" key="3">
    <source>
        <dbReference type="Proteomes" id="UP001597094"/>
    </source>
</evidence>
<gene>
    <name evidence="2" type="ORF">ACFQ2O_14500</name>
</gene>
<dbReference type="Gene3D" id="2.60.120.200">
    <property type="match status" value="1"/>
</dbReference>
<comment type="caution">
    <text evidence="2">The sequence shown here is derived from an EMBL/GenBank/DDBJ whole genome shotgun (WGS) entry which is preliminary data.</text>
</comment>
<dbReference type="Pfam" id="PF17851">
    <property type="entry name" value="GH43_C2"/>
    <property type="match status" value="1"/>
</dbReference>
<organism evidence="2 3">
    <name type="scientific">Pontibacter rugosus</name>
    <dbReference type="NCBI Taxonomy" id="1745966"/>
    <lineage>
        <taxon>Bacteria</taxon>
        <taxon>Pseudomonadati</taxon>
        <taxon>Bacteroidota</taxon>
        <taxon>Cytophagia</taxon>
        <taxon>Cytophagales</taxon>
        <taxon>Hymenobacteraceae</taxon>
        <taxon>Pontibacter</taxon>
    </lineage>
</organism>
<dbReference type="SUPFAM" id="SSF49899">
    <property type="entry name" value="Concanavalin A-like lectins/glucanases"/>
    <property type="match status" value="1"/>
</dbReference>
<protein>
    <recommendedName>
        <fullName evidence="1">Beta-xylosidase C-terminal Concanavalin A-like domain-containing protein</fullName>
    </recommendedName>
</protein>
<evidence type="ECO:0000313" key="2">
    <source>
        <dbReference type="EMBL" id="MFD1187425.1"/>
    </source>
</evidence>
<keyword evidence="3" id="KW-1185">Reference proteome</keyword>
<reference evidence="3" key="1">
    <citation type="journal article" date="2019" name="Int. J. Syst. Evol. Microbiol.">
        <title>The Global Catalogue of Microorganisms (GCM) 10K type strain sequencing project: providing services to taxonomists for standard genome sequencing and annotation.</title>
        <authorList>
            <consortium name="The Broad Institute Genomics Platform"/>
            <consortium name="The Broad Institute Genome Sequencing Center for Infectious Disease"/>
            <person name="Wu L."/>
            <person name="Ma J."/>
        </authorList>
    </citation>
    <scope>NUCLEOTIDE SEQUENCE [LARGE SCALE GENOMIC DNA]</scope>
    <source>
        <strain evidence="3">JCM 31319</strain>
    </source>
</reference>
<dbReference type="InterPro" id="IPR041542">
    <property type="entry name" value="GH43_C2"/>
</dbReference>
<sequence length="106" mass="11973">MEHSKSIVVVNAQSGSPVEQEKVPLRQKKVYLKAAGNFSNRKDVTNFYDSLDGKAWVKNGASLKMACTIPHFMGYRFGLFNYATKTHGGQVDFDFFRIQHQITAVE</sequence>
<dbReference type="RefSeq" id="WP_377528901.1">
    <property type="nucleotide sequence ID" value="NZ_JBHTLD010000140.1"/>
</dbReference>
<evidence type="ECO:0000259" key="1">
    <source>
        <dbReference type="Pfam" id="PF17851"/>
    </source>
</evidence>
<feature type="domain" description="Beta-xylosidase C-terminal Concanavalin A-like" evidence="1">
    <location>
        <begin position="4"/>
        <end position="98"/>
    </location>
</feature>
<dbReference type="EMBL" id="JBHTLD010000140">
    <property type="protein sequence ID" value="MFD1187425.1"/>
    <property type="molecule type" value="Genomic_DNA"/>
</dbReference>
<dbReference type="InterPro" id="IPR013320">
    <property type="entry name" value="ConA-like_dom_sf"/>
</dbReference>
<proteinExistence type="predicted"/>